<protein>
    <submittedName>
        <fullName evidence="1">Uncharacterized protein</fullName>
    </submittedName>
</protein>
<dbReference type="Proteomes" id="UP000192356">
    <property type="component" value="Unassembled WGS sequence"/>
</dbReference>
<evidence type="ECO:0000313" key="2">
    <source>
        <dbReference type="Proteomes" id="UP000192356"/>
    </source>
</evidence>
<dbReference type="VEuPathDB" id="MicrosporidiaDB:HERIO_67"/>
<comment type="caution">
    <text evidence="1">The sequence shown here is derived from an EMBL/GenBank/DDBJ whole genome shotgun (WGS) entry which is preliminary data.</text>
</comment>
<dbReference type="AlphaFoldDB" id="A0A1X0QEB3"/>
<organism evidence="1 2">
    <name type="scientific">Hepatospora eriocheir</name>
    <dbReference type="NCBI Taxonomy" id="1081669"/>
    <lineage>
        <taxon>Eukaryota</taxon>
        <taxon>Fungi</taxon>
        <taxon>Fungi incertae sedis</taxon>
        <taxon>Microsporidia</taxon>
        <taxon>Hepatosporidae</taxon>
        <taxon>Hepatospora</taxon>
    </lineage>
</organism>
<evidence type="ECO:0000313" key="1">
    <source>
        <dbReference type="EMBL" id="ORD98053.1"/>
    </source>
</evidence>
<sequence>MLREIFSLFTMLSEIKADNLVKQCCYPAGAGALLSGKNNCLTKPLSSIIGDINNTIQQAFQCTDSPIIPGVTSQPGSYITNGNVPVQPGFAISNSGMRVPEVAPTFSPLNCKASEALEKNAATIQALFQPYINPNAGPVDANCLMKTNMLKSFNDFNNSPLMESINCLDCKKSAYRHPMKIVNIHGVQLPAAYNFKAVKCSPSDPTYVPKRNFCE</sequence>
<name>A0A1X0QEB3_9MICR</name>
<gene>
    <name evidence="1" type="ORF">HERIO_67</name>
</gene>
<keyword evidence="2" id="KW-1185">Reference proteome</keyword>
<accession>A0A1X0QEB3</accession>
<dbReference type="EMBL" id="LVKB01000002">
    <property type="protein sequence ID" value="ORD98053.1"/>
    <property type="molecule type" value="Genomic_DNA"/>
</dbReference>
<reference evidence="1 2" key="1">
    <citation type="journal article" date="2017" name="Environ. Microbiol.">
        <title>Decay of the glycolytic pathway and adaptation to intranuclear parasitism within Enterocytozoonidae microsporidia.</title>
        <authorList>
            <person name="Wiredu Boakye D."/>
            <person name="Jaroenlak P."/>
            <person name="Prachumwat A."/>
            <person name="Williams T.A."/>
            <person name="Bateman K.S."/>
            <person name="Itsathitphaisarn O."/>
            <person name="Sritunyalucksana K."/>
            <person name="Paszkiewicz K.H."/>
            <person name="Moore K.A."/>
            <person name="Stentiford G.D."/>
            <person name="Williams B.A."/>
        </authorList>
    </citation>
    <scope>NUCLEOTIDE SEQUENCE [LARGE SCALE GENOMIC DNA]</scope>
    <source>
        <strain evidence="1 2">GB1</strain>
    </source>
</reference>
<proteinExistence type="predicted"/>